<evidence type="ECO:0000313" key="4">
    <source>
        <dbReference type="EMBL" id="RGL48592.1"/>
    </source>
</evidence>
<keyword evidence="3" id="KW-0732">Signal</keyword>
<dbReference type="AlphaFoldDB" id="A0A3E4S5Z1"/>
<gene>
    <name evidence="4" type="ORF">DXC63_06165</name>
</gene>
<evidence type="ECO:0000313" key="5">
    <source>
        <dbReference type="Proteomes" id="UP000261288"/>
    </source>
</evidence>
<feature type="compositionally biased region" description="Polar residues" evidence="1">
    <location>
        <begin position="434"/>
        <end position="448"/>
    </location>
</feature>
<evidence type="ECO:0008006" key="6">
    <source>
        <dbReference type="Google" id="ProtNLM"/>
    </source>
</evidence>
<dbReference type="Proteomes" id="UP000261288">
    <property type="component" value="Unassembled WGS sequence"/>
</dbReference>
<feature type="region of interest" description="Disordered" evidence="1">
    <location>
        <begin position="419"/>
        <end position="451"/>
    </location>
</feature>
<feature type="signal peptide" evidence="3">
    <location>
        <begin position="1"/>
        <end position="29"/>
    </location>
</feature>
<evidence type="ECO:0000256" key="2">
    <source>
        <dbReference type="SAM" id="Phobius"/>
    </source>
</evidence>
<keyword evidence="2" id="KW-1133">Transmembrane helix</keyword>
<feature type="chain" id="PRO_5017795970" description="Cell surface protein" evidence="3">
    <location>
        <begin position="30"/>
        <end position="515"/>
    </location>
</feature>
<feature type="transmembrane region" description="Helical" evidence="2">
    <location>
        <begin position="465"/>
        <end position="486"/>
    </location>
</feature>
<proteinExistence type="predicted"/>
<dbReference type="RefSeq" id="WP_117712216.1">
    <property type="nucleotide sequence ID" value="NZ_QSRZ01000006.1"/>
</dbReference>
<sequence>MMKQKRIVAVALGLALSVSPMIMLPTAFADQVSGNPSSSISARSTAPNPLDKFSTAEKAFLNNHKDEIASALGIDRFDPSTTDYFGVKESALDTIADKIPTSNTGLLKPMGAPLEIDTNAAGWLVDGKITQSKSTSGDLAYRVTIKGKKSGGTVAYTLHTASQDASSKADPGELKGVTATANGTAVKDFNPVKDGTYTVPDGAEVKIGDVPDGWKLDHKADSKTGTLTFTCTKDDVTVTWTFKYDDGATTPSTGDKADPSELAGVTATADGKPVDGFNPTKTGTWTIPDGAEVKLSGLPDGWASYKNLDAKPGTLSYDIKKGDVTVVTWTFTYDSATDPDKPVTGVDALKGVAATVDGKPLPSFDPTKSGTYRVAKGAEVKISNVPSDWKLDKTASDSKLVFAASKDGTTVTWTFEYQGKDDGGATINPGDNAGNKSQNNNDGTTSKPPVNGVSPLASTGVGIGWVGWLIGILVVIGGALGITVAVRKPKGKATDETPAPEADDSEASSDQPLNS</sequence>
<comment type="caution">
    <text evidence="4">The sequence shown here is derived from an EMBL/GenBank/DDBJ whole genome shotgun (WGS) entry which is preliminary data.</text>
</comment>
<accession>A0A3E4S5Z1</accession>
<name>A0A3E4S5Z1_BIFLN</name>
<keyword evidence="2" id="KW-0472">Membrane</keyword>
<reference evidence="4 5" key="1">
    <citation type="submission" date="2018-08" db="EMBL/GenBank/DDBJ databases">
        <title>A genome reference for cultivated species of the human gut microbiota.</title>
        <authorList>
            <person name="Zou Y."/>
            <person name="Xue W."/>
            <person name="Luo G."/>
        </authorList>
    </citation>
    <scope>NUCLEOTIDE SEQUENCE [LARGE SCALE GENOMIC DNA]</scope>
    <source>
        <strain evidence="4 5">TF06-45A</strain>
    </source>
</reference>
<feature type="region of interest" description="Disordered" evidence="1">
    <location>
        <begin position="488"/>
        <end position="515"/>
    </location>
</feature>
<dbReference type="EMBL" id="QSRZ01000006">
    <property type="protein sequence ID" value="RGL48592.1"/>
    <property type="molecule type" value="Genomic_DNA"/>
</dbReference>
<evidence type="ECO:0000256" key="3">
    <source>
        <dbReference type="SAM" id="SignalP"/>
    </source>
</evidence>
<protein>
    <recommendedName>
        <fullName evidence="6">Cell surface protein</fullName>
    </recommendedName>
</protein>
<organism evidence="4 5">
    <name type="scientific">Bifidobacterium longum</name>
    <dbReference type="NCBI Taxonomy" id="216816"/>
    <lineage>
        <taxon>Bacteria</taxon>
        <taxon>Bacillati</taxon>
        <taxon>Actinomycetota</taxon>
        <taxon>Actinomycetes</taxon>
        <taxon>Bifidobacteriales</taxon>
        <taxon>Bifidobacteriaceae</taxon>
        <taxon>Bifidobacterium</taxon>
    </lineage>
</organism>
<evidence type="ECO:0000256" key="1">
    <source>
        <dbReference type="SAM" id="MobiDB-lite"/>
    </source>
</evidence>
<keyword evidence="2" id="KW-0812">Transmembrane</keyword>